<dbReference type="PANTHER" id="PTHR17039:SF0">
    <property type="entry name" value="U3 SMALL NUCLEOLAR RIBONUCLEOPROTEIN PROTEIN MPP10"/>
    <property type="match status" value="1"/>
</dbReference>
<feature type="compositionally biased region" description="Acidic residues" evidence="8">
    <location>
        <begin position="158"/>
        <end position="196"/>
    </location>
</feature>
<keyword evidence="5 7" id="KW-0687">Ribonucleoprotein</keyword>
<keyword evidence="2 7" id="KW-0690">Ribosome biogenesis</keyword>
<sequence length="730" mass="81675">MTEIDNTVVPAFQKLSDLVDNQPENYARGSQDIQSAALAATQYIFDLSLKCENASAPHINTLLQSLSPSEAPQTRSQSKKRKRSPSPPRTVPTFETTPLTSLFTDGMDEEQIWAQLDLRASRVTAVLEQAIHPDQDSENEDNEDALQKVLEALRNGEDVEGLDVDDLDQDLGESDEGAVSESSSEDEEESSDDEPHEEGVMTLKDPSSEDDSSVDDFAESQQSPRRRKAKRSPKKSKTGHPELDDAFFNLKSFNSQTERSEARSVSRGNLNADGESSDEEFVDLFAPVDVENFDEEDLEDSAEPFYKDFFAPPRSGASKREKGETRKDGVRFHDEVRVKKIKAKGKNLPLSLMFNTDEDEDGEGEEDDDEDDDDDDEGLIEALQGDEDEDEEFSDDGDSDEDSEDMDMEDGASEHSGGDAIDRLKDDLFAEEDEEPEQDQSQHEKRMAALKEQILALEDENVGQKDWVLLGEAHSRSRPQNSLLEEDLEFERVMKAVPVITEEVVQELEERIKARIMDNNFDDVVRIRPLEDKPFLPSRFFELKDTKSAESLAQIYENDFVAAQTGGPVDDRDGKLKKEHDDIEKLWDNICGKLDALCNTHFTPKQAKATISSISNVATTSLESALPTTESTATMLAPEEVFAPSLADLRSRSEMTPSEKQALRAKERKARKKRRDQLDTAVDKYAKTKGSIKSQKKVALETAVKSGKGVTVVGKQRKDILQRKDSKKSK</sequence>
<feature type="compositionally biased region" description="Acidic residues" evidence="8">
    <location>
        <begin position="429"/>
        <end position="438"/>
    </location>
</feature>
<evidence type="ECO:0000256" key="6">
    <source>
        <dbReference type="ARBA" id="ARBA00029455"/>
    </source>
</evidence>
<feature type="region of interest" description="Disordered" evidence="8">
    <location>
        <begin position="348"/>
        <end position="446"/>
    </location>
</feature>
<evidence type="ECO:0000256" key="7">
    <source>
        <dbReference type="PIRNR" id="PIRNR017300"/>
    </source>
</evidence>
<keyword evidence="4 7" id="KW-0539">Nucleus</keyword>
<comment type="subcellular location">
    <subcellularLocation>
        <location evidence="1 7">Nucleus</location>
        <location evidence="1 7">Nucleolus</location>
    </subcellularLocation>
</comment>
<feature type="compositionally biased region" description="Acidic residues" evidence="8">
    <location>
        <begin position="356"/>
        <end position="411"/>
    </location>
</feature>
<feature type="compositionally biased region" description="Basic residues" evidence="8">
    <location>
        <begin position="224"/>
        <end position="238"/>
    </location>
</feature>
<name>A0A2H3EJ90_ARMGA</name>
<organism evidence="9 10">
    <name type="scientific">Armillaria gallica</name>
    <name type="common">Bulbous honey fungus</name>
    <name type="synonym">Armillaria bulbosa</name>
    <dbReference type="NCBI Taxonomy" id="47427"/>
    <lineage>
        <taxon>Eukaryota</taxon>
        <taxon>Fungi</taxon>
        <taxon>Dikarya</taxon>
        <taxon>Basidiomycota</taxon>
        <taxon>Agaricomycotina</taxon>
        <taxon>Agaricomycetes</taxon>
        <taxon>Agaricomycetidae</taxon>
        <taxon>Agaricales</taxon>
        <taxon>Marasmiineae</taxon>
        <taxon>Physalacriaceae</taxon>
        <taxon>Armillaria</taxon>
    </lineage>
</organism>
<dbReference type="Pfam" id="PF04006">
    <property type="entry name" value="Mpp10"/>
    <property type="match status" value="1"/>
</dbReference>
<dbReference type="OrthoDB" id="445326at2759"/>
<feature type="compositionally biased region" description="Basic and acidic residues" evidence="8">
    <location>
        <begin position="412"/>
        <end position="428"/>
    </location>
</feature>
<keyword evidence="3 7" id="KW-0698">rRNA processing</keyword>
<dbReference type="GO" id="GO:0032040">
    <property type="term" value="C:small-subunit processome"/>
    <property type="evidence" value="ECO:0007669"/>
    <property type="project" value="TreeGrafter"/>
</dbReference>
<dbReference type="GO" id="GO:0034457">
    <property type="term" value="C:Mpp10 complex"/>
    <property type="evidence" value="ECO:0007669"/>
    <property type="project" value="UniProtKB-UniRule"/>
</dbReference>
<feature type="region of interest" description="Disordered" evidence="8">
    <location>
        <begin position="153"/>
        <end position="281"/>
    </location>
</feature>
<dbReference type="InParanoid" id="A0A2H3EJ90"/>
<dbReference type="FunCoup" id="A0A2H3EJ90">
    <property type="interactions" value="550"/>
</dbReference>
<reference evidence="10" key="1">
    <citation type="journal article" date="2017" name="Nat. Ecol. Evol.">
        <title>Genome expansion and lineage-specific genetic innovations in the forest pathogenic fungi Armillaria.</title>
        <authorList>
            <person name="Sipos G."/>
            <person name="Prasanna A.N."/>
            <person name="Walter M.C."/>
            <person name="O'Connor E."/>
            <person name="Balint B."/>
            <person name="Krizsan K."/>
            <person name="Kiss B."/>
            <person name="Hess J."/>
            <person name="Varga T."/>
            <person name="Slot J."/>
            <person name="Riley R."/>
            <person name="Boka B."/>
            <person name="Rigling D."/>
            <person name="Barry K."/>
            <person name="Lee J."/>
            <person name="Mihaltcheva S."/>
            <person name="LaButti K."/>
            <person name="Lipzen A."/>
            <person name="Waldron R."/>
            <person name="Moloney N.M."/>
            <person name="Sperisen C."/>
            <person name="Kredics L."/>
            <person name="Vagvoelgyi C."/>
            <person name="Patrignani A."/>
            <person name="Fitzpatrick D."/>
            <person name="Nagy I."/>
            <person name="Doyle S."/>
            <person name="Anderson J.B."/>
            <person name="Grigoriev I.V."/>
            <person name="Gueldener U."/>
            <person name="Muensterkoetter M."/>
            <person name="Nagy L.G."/>
        </authorList>
    </citation>
    <scope>NUCLEOTIDE SEQUENCE [LARGE SCALE GENOMIC DNA]</scope>
    <source>
        <strain evidence="10">Ar21-2</strain>
    </source>
</reference>
<evidence type="ECO:0000313" key="9">
    <source>
        <dbReference type="EMBL" id="PBL01028.1"/>
    </source>
</evidence>
<dbReference type="Proteomes" id="UP000217790">
    <property type="component" value="Unassembled WGS sequence"/>
</dbReference>
<keyword evidence="10" id="KW-1185">Reference proteome</keyword>
<dbReference type="AlphaFoldDB" id="A0A2H3EJ90"/>
<dbReference type="InterPro" id="IPR012173">
    <property type="entry name" value="Mpp10"/>
</dbReference>
<dbReference type="EMBL" id="KZ293646">
    <property type="protein sequence ID" value="PBL01028.1"/>
    <property type="molecule type" value="Genomic_DNA"/>
</dbReference>
<feature type="compositionally biased region" description="Basic and acidic residues" evidence="8">
    <location>
        <begin position="318"/>
        <end position="329"/>
    </location>
</feature>
<feature type="region of interest" description="Disordered" evidence="8">
    <location>
        <begin position="650"/>
        <end position="682"/>
    </location>
</feature>
<evidence type="ECO:0000256" key="3">
    <source>
        <dbReference type="ARBA" id="ARBA00022552"/>
    </source>
</evidence>
<accession>A0A2H3EJ90</accession>
<dbReference type="GO" id="GO:0006364">
    <property type="term" value="P:rRNA processing"/>
    <property type="evidence" value="ECO:0007669"/>
    <property type="project" value="UniProtKB-KW"/>
</dbReference>
<comment type="function">
    <text evidence="7">Involved in nucleolar processing of pre-18S ribosomal RNA.</text>
</comment>
<feature type="compositionally biased region" description="Acidic residues" evidence="8">
    <location>
        <begin position="208"/>
        <end position="218"/>
    </location>
</feature>
<evidence type="ECO:0000256" key="4">
    <source>
        <dbReference type="ARBA" id="ARBA00023242"/>
    </source>
</evidence>
<protein>
    <recommendedName>
        <fullName evidence="7">U3 small nucleolar ribonucleoprotein protein MPP10</fullName>
    </recommendedName>
</protein>
<evidence type="ECO:0000256" key="8">
    <source>
        <dbReference type="SAM" id="MobiDB-lite"/>
    </source>
</evidence>
<feature type="region of interest" description="Disordered" evidence="8">
    <location>
        <begin position="62"/>
        <end position="100"/>
    </location>
</feature>
<evidence type="ECO:0000313" key="10">
    <source>
        <dbReference type="Proteomes" id="UP000217790"/>
    </source>
</evidence>
<gene>
    <name evidence="9" type="ORF">ARMGADRAFT_1160283</name>
</gene>
<feature type="compositionally biased region" description="Polar residues" evidence="8">
    <location>
        <begin position="62"/>
        <end position="71"/>
    </location>
</feature>
<evidence type="ECO:0000256" key="1">
    <source>
        <dbReference type="ARBA" id="ARBA00004604"/>
    </source>
</evidence>
<comment type="similarity">
    <text evidence="6 7">Belongs to the MPP10 family.</text>
</comment>
<dbReference type="PANTHER" id="PTHR17039">
    <property type="entry name" value="U3 SMALL NUCLEOLAR RIBONUCLEOPROTEIN PROTEIN MPP10"/>
    <property type="match status" value="1"/>
</dbReference>
<evidence type="ECO:0000256" key="2">
    <source>
        <dbReference type="ARBA" id="ARBA00022517"/>
    </source>
</evidence>
<dbReference type="STRING" id="47427.A0A2H3EJ90"/>
<evidence type="ECO:0000256" key="5">
    <source>
        <dbReference type="ARBA" id="ARBA00023274"/>
    </source>
</evidence>
<dbReference type="GO" id="GO:0005732">
    <property type="term" value="C:sno(s)RNA-containing ribonucleoprotein complex"/>
    <property type="evidence" value="ECO:0007669"/>
    <property type="project" value="UniProtKB-UniRule"/>
</dbReference>
<dbReference type="OMA" id="HFAEDFG"/>
<dbReference type="PIRSF" id="PIRSF017300">
    <property type="entry name" value="snoRNP_Mpp10"/>
    <property type="match status" value="1"/>
</dbReference>
<feature type="region of interest" description="Disordered" evidence="8">
    <location>
        <begin position="295"/>
        <end position="329"/>
    </location>
</feature>
<proteinExistence type="inferred from homology"/>
<feature type="compositionally biased region" description="Basic residues" evidence="8">
    <location>
        <begin position="666"/>
        <end position="675"/>
    </location>
</feature>